<dbReference type="PANTHER" id="PTHR11360">
    <property type="entry name" value="MONOCARBOXYLATE TRANSPORTER"/>
    <property type="match status" value="1"/>
</dbReference>
<dbReference type="SUPFAM" id="SSF103473">
    <property type="entry name" value="MFS general substrate transporter"/>
    <property type="match status" value="1"/>
</dbReference>
<sequence length="398" mass="43455">MSESKLSEGQLKVGATGFLSLFAIVGISFYGLPFFFDFWVDDFGWSRTTITSGNAVGKLVIALFAFVSGWVIDRFGPRRVMLFGIVLGGVALVGLGNMTWLWQFYFFYFVSSMAYMTAGPLPNQVLISRWFVTSRGKAMGFAYIGIGVGGMFVPQIARLLNVNFGWHTSLMLLGLLMVVVAFPMIWFVKDNPEIVNVTSRSDEPKIPFMEVLKRRNVYLLLIGSMCSIGAVAGTSQHLKLFLSTDLGFSQEIAANMFSMILGSSIIGRILMGWLSDKFPKKYVMILIYSLVAGSIPLLYFASGSPALLYVFGFVFGVGLGGDYMIIPLMAAELFGVKILGRIMGVIITADVLGEAFAPVLVGYIRDQSGSYTNGFTALIILAVIGTISISLLPKRPVS</sequence>
<dbReference type="Gene3D" id="1.20.1250.20">
    <property type="entry name" value="MFS general substrate transporter like domains"/>
    <property type="match status" value="2"/>
</dbReference>
<comment type="caution">
    <text evidence="6">The sequence shown here is derived from an EMBL/GenBank/DDBJ whole genome shotgun (WGS) entry which is preliminary data.</text>
</comment>
<feature type="transmembrane region" description="Helical" evidence="4">
    <location>
        <begin position="370"/>
        <end position="392"/>
    </location>
</feature>
<evidence type="ECO:0000259" key="5">
    <source>
        <dbReference type="PROSITE" id="PS50850"/>
    </source>
</evidence>
<dbReference type="InterPro" id="IPR036259">
    <property type="entry name" value="MFS_trans_sf"/>
</dbReference>
<reference evidence="6" key="1">
    <citation type="submission" date="2022-11" db="EMBL/GenBank/DDBJ databases">
        <title>Marilongibacter aestuarii gen. nov., sp. nov., isolated from tidal flat sediment.</title>
        <authorList>
            <person name="Jiayan W."/>
        </authorList>
    </citation>
    <scope>NUCLEOTIDE SEQUENCE</scope>
    <source>
        <strain evidence="6">Z1-6</strain>
    </source>
</reference>
<keyword evidence="2 4" id="KW-1133">Transmembrane helix</keyword>
<proteinExistence type="predicted"/>
<evidence type="ECO:0000256" key="1">
    <source>
        <dbReference type="ARBA" id="ARBA00022692"/>
    </source>
</evidence>
<keyword evidence="1 4" id="KW-0812">Transmembrane</keyword>
<keyword evidence="7" id="KW-1185">Reference proteome</keyword>
<feature type="transmembrane region" description="Helical" evidence="4">
    <location>
        <begin position="252"/>
        <end position="270"/>
    </location>
</feature>
<dbReference type="PROSITE" id="PS50850">
    <property type="entry name" value="MFS"/>
    <property type="match status" value="1"/>
</dbReference>
<keyword evidence="3 4" id="KW-0472">Membrane</keyword>
<dbReference type="InterPro" id="IPR050327">
    <property type="entry name" value="Proton-linked_MCT"/>
</dbReference>
<feature type="transmembrane region" description="Helical" evidence="4">
    <location>
        <begin position="216"/>
        <end position="232"/>
    </location>
</feature>
<evidence type="ECO:0000313" key="6">
    <source>
        <dbReference type="EMBL" id="MCY1722720.1"/>
    </source>
</evidence>
<dbReference type="Proteomes" id="UP001145087">
    <property type="component" value="Unassembled WGS sequence"/>
</dbReference>
<dbReference type="EMBL" id="JAPOHD010000062">
    <property type="protein sequence ID" value="MCY1722720.1"/>
    <property type="molecule type" value="Genomic_DNA"/>
</dbReference>
<feature type="domain" description="Major facilitator superfamily (MFS) profile" evidence="5">
    <location>
        <begin position="9"/>
        <end position="397"/>
    </location>
</feature>
<feature type="transmembrane region" description="Helical" evidence="4">
    <location>
        <begin position="338"/>
        <end position="364"/>
    </location>
</feature>
<feature type="transmembrane region" description="Helical" evidence="4">
    <location>
        <begin position="282"/>
        <end position="300"/>
    </location>
</feature>
<accession>A0A9X3FGI0</accession>
<dbReference type="InterPro" id="IPR020846">
    <property type="entry name" value="MFS_dom"/>
</dbReference>
<organism evidence="6 7">
    <name type="scientific">Draconibacterium aestuarii</name>
    <dbReference type="NCBI Taxonomy" id="2998507"/>
    <lineage>
        <taxon>Bacteria</taxon>
        <taxon>Pseudomonadati</taxon>
        <taxon>Bacteroidota</taxon>
        <taxon>Bacteroidia</taxon>
        <taxon>Marinilabiliales</taxon>
        <taxon>Prolixibacteraceae</taxon>
        <taxon>Draconibacterium</taxon>
    </lineage>
</organism>
<feature type="transmembrane region" description="Helical" evidence="4">
    <location>
        <begin position="306"/>
        <end position="326"/>
    </location>
</feature>
<evidence type="ECO:0000256" key="4">
    <source>
        <dbReference type="SAM" id="Phobius"/>
    </source>
</evidence>
<dbReference type="Pfam" id="PF07690">
    <property type="entry name" value="MFS_1"/>
    <property type="match status" value="1"/>
</dbReference>
<gene>
    <name evidence="6" type="ORF">OU798_20390</name>
</gene>
<feature type="transmembrane region" description="Helical" evidence="4">
    <location>
        <begin position="12"/>
        <end position="35"/>
    </location>
</feature>
<evidence type="ECO:0000313" key="7">
    <source>
        <dbReference type="Proteomes" id="UP001145087"/>
    </source>
</evidence>
<feature type="transmembrane region" description="Helical" evidence="4">
    <location>
        <begin position="138"/>
        <end position="157"/>
    </location>
</feature>
<feature type="transmembrane region" description="Helical" evidence="4">
    <location>
        <begin position="80"/>
        <end position="100"/>
    </location>
</feature>
<evidence type="ECO:0000256" key="2">
    <source>
        <dbReference type="ARBA" id="ARBA00022989"/>
    </source>
</evidence>
<name>A0A9X3FGI0_9BACT</name>
<feature type="transmembrane region" description="Helical" evidence="4">
    <location>
        <begin position="169"/>
        <end position="188"/>
    </location>
</feature>
<dbReference type="GO" id="GO:0022857">
    <property type="term" value="F:transmembrane transporter activity"/>
    <property type="evidence" value="ECO:0007669"/>
    <property type="project" value="InterPro"/>
</dbReference>
<feature type="transmembrane region" description="Helical" evidence="4">
    <location>
        <begin position="106"/>
        <end position="126"/>
    </location>
</feature>
<feature type="transmembrane region" description="Helical" evidence="4">
    <location>
        <begin position="55"/>
        <end position="73"/>
    </location>
</feature>
<dbReference type="PANTHER" id="PTHR11360:SF290">
    <property type="entry name" value="MONOCARBOXYLATE MFS PERMEASE"/>
    <property type="match status" value="1"/>
</dbReference>
<evidence type="ECO:0000256" key="3">
    <source>
        <dbReference type="ARBA" id="ARBA00023136"/>
    </source>
</evidence>
<dbReference type="InterPro" id="IPR011701">
    <property type="entry name" value="MFS"/>
</dbReference>
<dbReference type="AlphaFoldDB" id="A0A9X3FGI0"/>
<dbReference type="RefSeq" id="WP_343335045.1">
    <property type="nucleotide sequence ID" value="NZ_JAPOHD010000062.1"/>
</dbReference>
<protein>
    <submittedName>
        <fullName evidence="6">MFS transporter</fullName>
    </submittedName>
</protein>